<keyword evidence="2" id="KW-1185">Reference proteome</keyword>
<gene>
    <name evidence="1" type="ORF">HPB49_002397</name>
</gene>
<protein>
    <submittedName>
        <fullName evidence="1">Uncharacterized protein</fullName>
    </submittedName>
</protein>
<dbReference type="Proteomes" id="UP000821865">
    <property type="component" value="Chromosome 2"/>
</dbReference>
<organism evidence="1 2">
    <name type="scientific">Dermacentor silvarum</name>
    <name type="common">Tick</name>
    <dbReference type="NCBI Taxonomy" id="543639"/>
    <lineage>
        <taxon>Eukaryota</taxon>
        <taxon>Metazoa</taxon>
        <taxon>Ecdysozoa</taxon>
        <taxon>Arthropoda</taxon>
        <taxon>Chelicerata</taxon>
        <taxon>Arachnida</taxon>
        <taxon>Acari</taxon>
        <taxon>Parasitiformes</taxon>
        <taxon>Ixodida</taxon>
        <taxon>Ixodoidea</taxon>
        <taxon>Ixodidae</taxon>
        <taxon>Rhipicephalinae</taxon>
        <taxon>Dermacentor</taxon>
    </lineage>
</organism>
<dbReference type="EMBL" id="CM023471">
    <property type="protein sequence ID" value="KAH7964899.1"/>
    <property type="molecule type" value="Genomic_DNA"/>
</dbReference>
<evidence type="ECO:0000313" key="2">
    <source>
        <dbReference type="Proteomes" id="UP000821865"/>
    </source>
</evidence>
<evidence type="ECO:0000313" key="1">
    <source>
        <dbReference type="EMBL" id="KAH7964899.1"/>
    </source>
</evidence>
<accession>A0ACB8DA09</accession>
<proteinExistence type="predicted"/>
<sequence length="98" mass="10807">MVVLRVHSGTTVHALCVPVQLMQVWSNYRQGHTGQLSLITTALLFLGGLARIFTSLTETGDPLIVVTFCLATLANSLIFGQVLYYWEATNKLVKKKAK</sequence>
<reference evidence="1" key="1">
    <citation type="submission" date="2020-05" db="EMBL/GenBank/DDBJ databases">
        <title>Large-scale comparative analyses of tick genomes elucidate their genetic diversity and vector capacities.</title>
        <authorList>
            <person name="Jia N."/>
            <person name="Wang J."/>
            <person name="Shi W."/>
            <person name="Du L."/>
            <person name="Sun Y."/>
            <person name="Zhan W."/>
            <person name="Jiang J."/>
            <person name="Wang Q."/>
            <person name="Zhang B."/>
            <person name="Ji P."/>
            <person name="Sakyi L.B."/>
            <person name="Cui X."/>
            <person name="Yuan T."/>
            <person name="Jiang B."/>
            <person name="Yang W."/>
            <person name="Lam T.T.-Y."/>
            <person name="Chang Q."/>
            <person name="Ding S."/>
            <person name="Wang X."/>
            <person name="Zhu J."/>
            <person name="Ruan X."/>
            <person name="Zhao L."/>
            <person name="Wei J."/>
            <person name="Que T."/>
            <person name="Du C."/>
            <person name="Cheng J."/>
            <person name="Dai P."/>
            <person name="Han X."/>
            <person name="Huang E."/>
            <person name="Gao Y."/>
            <person name="Liu J."/>
            <person name="Shao H."/>
            <person name="Ye R."/>
            <person name="Li L."/>
            <person name="Wei W."/>
            <person name="Wang X."/>
            <person name="Wang C."/>
            <person name="Yang T."/>
            <person name="Huo Q."/>
            <person name="Li W."/>
            <person name="Guo W."/>
            <person name="Chen H."/>
            <person name="Zhou L."/>
            <person name="Ni X."/>
            <person name="Tian J."/>
            <person name="Zhou Y."/>
            <person name="Sheng Y."/>
            <person name="Liu T."/>
            <person name="Pan Y."/>
            <person name="Xia L."/>
            <person name="Li J."/>
            <person name="Zhao F."/>
            <person name="Cao W."/>
        </authorList>
    </citation>
    <scope>NUCLEOTIDE SEQUENCE</scope>
    <source>
        <strain evidence="1">Dsil-2018</strain>
    </source>
</reference>
<name>A0ACB8DA09_DERSI</name>
<comment type="caution">
    <text evidence="1">The sequence shown here is derived from an EMBL/GenBank/DDBJ whole genome shotgun (WGS) entry which is preliminary data.</text>
</comment>